<name>A0A1X0WJ15_9GAMM</name>
<sequence>MNKIVFVEDDAEVGKLIAAYLGKHDIEVLIEPRGDTAQDRIAVEKPDLVLLDIMLPGKDGMTLCRDLRPAYDGPIVLLTSLDSDMNHILSLEMGANDYILKTTPPAVLLARLRLHLRQRPTSTTAEPEKTSKPMQKSNALHFGQLCIDPVNREVTLGEETITLSTSDFDLLWELATHAGRIMDREALLLNLRGVSYDGLDRSIDVAISRLRRKLYDNALEPFRIKTVRNKGYLFAPNAWESVQE</sequence>
<gene>
    <name evidence="12" type="ORF">BS640_04665</name>
</gene>
<organism evidence="12 13">
    <name type="scientific">Rouxiella badensis</name>
    <dbReference type="NCBI Taxonomy" id="1646377"/>
    <lineage>
        <taxon>Bacteria</taxon>
        <taxon>Pseudomonadati</taxon>
        <taxon>Pseudomonadota</taxon>
        <taxon>Gammaproteobacteria</taxon>
        <taxon>Enterobacterales</taxon>
        <taxon>Yersiniaceae</taxon>
        <taxon>Rouxiella</taxon>
    </lineage>
</organism>
<dbReference type="GO" id="GO:0000976">
    <property type="term" value="F:transcription cis-regulatory region binding"/>
    <property type="evidence" value="ECO:0007669"/>
    <property type="project" value="TreeGrafter"/>
</dbReference>
<keyword evidence="5" id="KW-0805">Transcription regulation</keyword>
<dbReference type="GO" id="GO:0032993">
    <property type="term" value="C:protein-DNA complex"/>
    <property type="evidence" value="ECO:0007669"/>
    <property type="project" value="TreeGrafter"/>
</dbReference>
<dbReference type="Pfam" id="PF00072">
    <property type="entry name" value="Response_reg"/>
    <property type="match status" value="1"/>
</dbReference>
<dbReference type="FunFam" id="1.10.10.10:FF:000099">
    <property type="entry name" value="Two-component system response regulator TorR"/>
    <property type="match status" value="1"/>
</dbReference>
<dbReference type="SMART" id="SM00448">
    <property type="entry name" value="REC"/>
    <property type="match status" value="1"/>
</dbReference>
<evidence type="ECO:0000256" key="2">
    <source>
        <dbReference type="ARBA" id="ARBA00022490"/>
    </source>
</evidence>
<comment type="caution">
    <text evidence="12">The sequence shown here is derived from an EMBL/GenBank/DDBJ whole genome shotgun (WGS) entry which is preliminary data.</text>
</comment>
<dbReference type="CDD" id="cd00383">
    <property type="entry name" value="trans_reg_C"/>
    <property type="match status" value="1"/>
</dbReference>
<keyword evidence="6 9" id="KW-0238">DNA-binding</keyword>
<dbReference type="Pfam" id="PF00486">
    <property type="entry name" value="Trans_reg_C"/>
    <property type="match status" value="1"/>
</dbReference>
<dbReference type="SUPFAM" id="SSF46894">
    <property type="entry name" value="C-terminal effector domain of the bipartite response regulators"/>
    <property type="match status" value="1"/>
</dbReference>
<proteinExistence type="predicted"/>
<evidence type="ECO:0000256" key="4">
    <source>
        <dbReference type="ARBA" id="ARBA00023012"/>
    </source>
</evidence>
<dbReference type="Proteomes" id="UP000192536">
    <property type="component" value="Unassembled WGS sequence"/>
</dbReference>
<feature type="DNA-binding region" description="OmpR/PhoB-type" evidence="9">
    <location>
        <begin position="137"/>
        <end position="236"/>
    </location>
</feature>
<keyword evidence="7" id="KW-0804">Transcription</keyword>
<evidence type="ECO:0000256" key="3">
    <source>
        <dbReference type="ARBA" id="ARBA00022553"/>
    </source>
</evidence>
<evidence type="ECO:0000313" key="13">
    <source>
        <dbReference type="Proteomes" id="UP000192536"/>
    </source>
</evidence>
<dbReference type="RefSeq" id="WP_026110721.1">
    <property type="nucleotide sequence ID" value="NZ_CAUQAZ010000233.1"/>
</dbReference>
<dbReference type="GeneID" id="93566107"/>
<keyword evidence="2" id="KW-0963">Cytoplasm</keyword>
<dbReference type="InterPro" id="IPR001789">
    <property type="entry name" value="Sig_transdc_resp-reg_receiver"/>
</dbReference>
<feature type="domain" description="OmpR/PhoB-type" evidence="11">
    <location>
        <begin position="137"/>
        <end position="236"/>
    </location>
</feature>
<evidence type="ECO:0000256" key="1">
    <source>
        <dbReference type="ARBA" id="ARBA00004496"/>
    </source>
</evidence>
<dbReference type="GO" id="GO:0006355">
    <property type="term" value="P:regulation of DNA-templated transcription"/>
    <property type="evidence" value="ECO:0007669"/>
    <property type="project" value="InterPro"/>
</dbReference>
<dbReference type="InterPro" id="IPR011006">
    <property type="entry name" value="CheY-like_superfamily"/>
</dbReference>
<dbReference type="PANTHER" id="PTHR48111:SF47">
    <property type="entry name" value="TRANSCRIPTIONAL REGULATORY PROTEIN RSTA"/>
    <property type="match status" value="1"/>
</dbReference>
<dbReference type="PROSITE" id="PS50110">
    <property type="entry name" value="RESPONSE_REGULATORY"/>
    <property type="match status" value="1"/>
</dbReference>
<feature type="domain" description="Response regulatory" evidence="10">
    <location>
        <begin position="3"/>
        <end position="116"/>
    </location>
</feature>
<dbReference type="InterPro" id="IPR016032">
    <property type="entry name" value="Sig_transdc_resp-reg_C-effctor"/>
</dbReference>
<dbReference type="STRING" id="1646377.BS640_04665"/>
<dbReference type="SUPFAM" id="SSF52172">
    <property type="entry name" value="CheY-like"/>
    <property type="match status" value="1"/>
</dbReference>
<accession>A0A1X0WJ15</accession>
<evidence type="ECO:0000256" key="7">
    <source>
        <dbReference type="ARBA" id="ARBA00023163"/>
    </source>
</evidence>
<evidence type="ECO:0000256" key="5">
    <source>
        <dbReference type="ARBA" id="ARBA00023015"/>
    </source>
</evidence>
<evidence type="ECO:0000256" key="8">
    <source>
        <dbReference type="PROSITE-ProRule" id="PRU00169"/>
    </source>
</evidence>
<comment type="subcellular location">
    <subcellularLocation>
        <location evidence="1">Cytoplasm</location>
    </subcellularLocation>
</comment>
<dbReference type="Gene3D" id="3.40.50.2300">
    <property type="match status" value="1"/>
</dbReference>
<dbReference type="InterPro" id="IPR039420">
    <property type="entry name" value="WalR-like"/>
</dbReference>
<feature type="modified residue" description="4-aspartylphosphate" evidence="8">
    <location>
        <position position="52"/>
    </location>
</feature>
<dbReference type="PROSITE" id="PS51755">
    <property type="entry name" value="OMPR_PHOB"/>
    <property type="match status" value="1"/>
</dbReference>
<evidence type="ECO:0000259" key="10">
    <source>
        <dbReference type="PROSITE" id="PS50110"/>
    </source>
</evidence>
<dbReference type="AlphaFoldDB" id="A0A1X0WJ15"/>
<evidence type="ECO:0000256" key="6">
    <source>
        <dbReference type="ARBA" id="ARBA00023125"/>
    </source>
</evidence>
<evidence type="ECO:0000256" key="9">
    <source>
        <dbReference type="PROSITE-ProRule" id="PRU01091"/>
    </source>
</evidence>
<dbReference type="InterPro" id="IPR036388">
    <property type="entry name" value="WH-like_DNA-bd_sf"/>
</dbReference>
<dbReference type="SMART" id="SM00862">
    <property type="entry name" value="Trans_reg_C"/>
    <property type="match status" value="1"/>
</dbReference>
<dbReference type="PANTHER" id="PTHR48111">
    <property type="entry name" value="REGULATOR OF RPOS"/>
    <property type="match status" value="1"/>
</dbReference>
<dbReference type="GO" id="GO:0005829">
    <property type="term" value="C:cytosol"/>
    <property type="evidence" value="ECO:0007669"/>
    <property type="project" value="TreeGrafter"/>
</dbReference>
<dbReference type="Gene3D" id="1.10.10.10">
    <property type="entry name" value="Winged helix-like DNA-binding domain superfamily/Winged helix DNA-binding domain"/>
    <property type="match status" value="1"/>
</dbReference>
<keyword evidence="13" id="KW-1185">Reference proteome</keyword>
<dbReference type="GO" id="GO:0000156">
    <property type="term" value="F:phosphorelay response regulator activity"/>
    <property type="evidence" value="ECO:0007669"/>
    <property type="project" value="TreeGrafter"/>
</dbReference>
<dbReference type="NCBIfam" id="NF007977">
    <property type="entry name" value="PRK10701.1"/>
    <property type="match status" value="1"/>
</dbReference>
<evidence type="ECO:0000313" key="12">
    <source>
        <dbReference type="EMBL" id="ORJ26775.1"/>
    </source>
</evidence>
<keyword evidence="4" id="KW-0902">Two-component regulatory system</keyword>
<dbReference type="EMBL" id="MRWE01000005">
    <property type="protein sequence ID" value="ORJ26775.1"/>
    <property type="molecule type" value="Genomic_DNA"/>
</dbReference>
<reference evidence="12 13" key="1">
    <citation type="journal article" date="2017" name="Int. J. Syst. Evol. Microbiol.">
        <title>Rouxiella badensis sp. nov. and Rouxiella silvae sp. nov. isolated from peat bog soil in Germany and emendation of the genus description.</title>
        <authorList>
            <person name="Le Fleche-Mateos A."/>
            <person name="Kugler J.H."/>
            <person name="Hansen S.H."/>
            <person name="Syldatk C."/>
            <person name="Hausmann R."/>
            <person name="Lomprez F."/>
            <person name="Vandenbogaert M."/>
            <person name="Manuguerra J.C."/>
            <person name="Grimont P.A."/>
        </authorList>
    </citation>
    <scope>NUCLEOTIDE SEQUENCE [LARGE SCALE GENOMIC DNA]</scope>
    <source>
        <strain evidence="12 13">DSM 100043</strain>
    </source>
</reference>
<dbReference type="InterPro" id="IPR001867">
    <property type="entry name" value="OmpR/PhoB-type_DNA-bd"/>
</dbReference>
<keyword evidence="3 8" id="KW-0597">Phosphoprotein</keyword>
<protein>
    <submittedName>
        <fullName evidence="12">Two-component system response regulator RstA</fullName>
    </submittedName>
</protein>
<evidence type="ECO:0000259" key="11">
    <source>
        <dbReference type="PROSITE" id="PS51755"/>
    </source>
</evidence>